<evidence type="ECO:0000256" key="6">
    <source>
        <dbReference type="RuleBase" id="RU366066"/>
    </source>
</evidence>
<dbReference type="AlphaFoldDB" id="A0A8J4QRZ4"/>
<evidence type="ECO:0000313" key="11">
    <source>
        <dbReference type="Proteomes" id="UP000737018"/>
    </source>
</evidence>
<dbReference type="SMART" id="SM00577">
    <property type="entry name" value="CPDc"/>
    <property type="match status" value="1"/>
</dbReference>
<dbReference type="SUPFAM" id="SSF56784">
    <property type="entry name" value="HAD-like"/>
    <property type="match status" value="1"/>
</dbReference>
<dbReference type="SUPFAM" id="SSF52113">
    <property type="entry name" value="BRCT domain"/>
    <property type="match status" value="1"/>
</dbReference>
<comment type="subcellular location">
    <subcellularLocation>
        <location evidence="1 6">Nucleus</location>
    </subcellularLocation>
</comment>
<comment type="catalytic activity">
    <reaction evidence="4 6">
        <text>O-phospho-L-seryl-[protein] + H2O = L-seryl-[protein] + phosphate</text>
        <dbReference type="Rhea" id="RHEA:20629"/>
        <dbReference type="Rhea" id="RHEA-COMP:9863"/>
        <dbReference type="Rhea" id="RHEA-COMP:11604"/>
        <dbReference type="ChEBI" id="CHEBI:15377"/>
        <dbReference type="ChEBI" id="CHEBI:29999"/>
        <dbReference type="ChEBI" id="CHEBI:43474"/>
        <dbReference type="ChEBI" id="CHEBI:83421"/>
        <dbReference type="EC" id="3.1.3.16"/>
    </reaction>
</comment>
<feature type="compositionally biased region" description="Basic and acidic residues" evidence="7">
    <location>
        <begin position="1"/>
        <end position="14"/>
    </location>
</feature>
<dbReference type="Gene3D" id="3.40.50.10190">
    <property type="entry name" value="BRCT domain"/>
    <property type="match status" value="1"/>
</dbReference>
<dbReference type="Pfam" id="PF03031">
    <property type="entry name" value="NIF"/>
    <property type="match status" value="1"/>
</dbReference>
<evidence type="ECO:0000256" key="5">
    <source>
        <dbReference type="ARBA" id="ARBA00048336"/>
    </source>
</evidence>
<evidence type="ECO:0000256" key="4">
    <source>
        <dbReference type="ARBA" id="ARBA00047761"/>
    </source>
</evidence>
<dbReference type="InterPro" id="IPR036412">
    <property type="entry name" value="HAD-like_sf"/>
</dbReference>
<dbReference type="InterPro" id="IPR039189">
    <property type="entry name" value="Fcp1"/>
</dbReference>
<dbReference type="InterPro" id="IPR036420">
    <property type="entry name" value="BRCT_dom_sf"/>
</dbReference>
<keyword evidence="3 6" id="KW-0539">Nucleus</keyword>
<accession>A0A8J4QRZ4</accession>
<dbReference type="EC" id="3.1.3.16" evidence="6"/>
<dbReference type="GO" id="GO:0008420">
    <property type="term" value="F:RNA polymerase II CTD heptapeptide repeat phosphatase activity"/>
    <property type="evidence" value="ECO:0007669"/>
    <property type="project" value="UniProtKB-UniRule"/>
</dbReference>
<evidence type="ECO:0000259" key="9">
    <source>
        <dbReference type="PROSITE" id="PS50969"/>
    </source>
</evidence>
<dbReference type="PANTHER" id="PTHR23081">
    <property type="entry name" value="RNA POLYMERASE II CTD PHOSPHATASE"/>
    <property type="match status" value="1"/>
</dbReference>
<gene>
    <name evidence="10" type="ORF">CMV_018144</name>
</gene>
<comment type="catalytic activity">
    <reaction evidence="5 6">
        <text>O-phospho-L-threonyl-[protein] + H2O = L-threonyl-[protein] + phosphate</text>
        <dbReference type="Rhea" id="RHEA:47004"/>
        <dbReference type="Rhea" id="RHEA-COMP:11060"/>
        <dbReference type="Rhea" id="RHEA-COMP:11605"/>
        <dbReference type="ChEBI" id="CHEBI:15377"/>
        <dbReference type="ChEBI" id="CHEBI:30013"/>
        <dbReference type="ChEBI" id="CHEBI:43474"/>
        <dbReference type="ChEBI" id="CHEBI:61977"/>
        <dbReference type="EC" id="3.1.3.16"/>
    </reaction>
</comment>
<evidence type="ECO:0000256" key="3">
    <source>
        <dbReference type="ARBA" id="ARBA00023242"/>
    </source>
</evidence>
<proteinExistence type="predicted"/>
<name>A0A8J4QRZ4_9ROSI</name>
<dbReference type="Gene3D" id="3.40.50.1000">
    <property type="entry name" value="HAD superfamily/HAD-like"/>
    <property type="match status" value="1"/>
</dbReference>
<dbReference type="PROSITE" id="PS50172">
    <property type="entry name" value="BRCT"/>
    <property type="match status" value="1"/>
</dbReference>
<dbReference type="GO" id="GO:0005634">
    <property type="term" value="C:nucleus"/>
    <property type="evidence" value="ECO:0007669"/>
    <property type="project" value="UniProtKB-SubCell"/>
</dbReference>
<evidence type="ECO:0000256" key="7">
    <source>
        <dbReference type="SAM" id="MobiDB-lite"/>
    </source>
</evidence>
<dbReference type="PANTHER" id="PTHR23081:SF36">
    <property type="entry name" value="RNA POLYMERASE II SUBUNIT A C-TERMINAL DOMAIN PHOSPHATASE"/>
    <property type="match status" value="1"/>
</dbReference>
<evidence type="ECO:0000259" key="8">
    <source>
        <dbReference type="PROSITE" id="PS50172"/>
    </source>
</evidence>
<evidence type="ECO:0000256" key="1">
    <source>
        <dbReference type="ARBA" id="ARBA00004123"/>
    </source>
</evidence>
<reference evidence="10" key="1">
    <citation type="submission" date="2020-03" db="EMBL/GenBank/DDBJ databases">
        <title>Castanea mollissima Vanexum genome sequencing.</title>
        <authorList>
            <person name="Staton M."/>
        </authorList>
    </citation>
    <scope>NUCLEOTIDE SEQUENCE</scope>
    <source>
        <tissue evidence="10">Leaf</tissue>
    </source>
</reference>
<dbReference type="OrthoDB" id="10249888at2759"/>
<feature type="region of interest" description="Disordered" evidence="7">
    <location>
        <begin position="1"/>
        <end position="24"/>
    </location>
</feature>
<dbReference type="InterPro" id="IPR001357">
    <property type="entry name" value="BRCT_dom"/>
</dbReference>
<dbReference type="InterPro" id="IPR004274">
    <property type="entry name" value="FCP1_dom"/>
</dbReference>
<keyword evidence="2 6" id="KW-0378">Hydrolase</keyword>
<comment type="function">
    <text evidence="6">This promotes the activity of RNA polymerase II.</text>
</comment>
<comment type="caution">
    <text evidence="10">The sequence shown here is derived from an EMBL/GenBank/DDBJ whole genome shotgun (WGS) entry which is preliminary data.</text>
</comment>
<feature type="domain" description="FCP1 homology" evidence="9">
    <location>
        <begin position="75"/>
        <end position="242"/>
    </location>
</feature>
<keyword evidence="11" id="KW-1185">Reference proteome</keyword>
<organism evidence="10 11">
    <name type="scientific">Castanea mollissima</name>
    <name type="common">Chinese chestnut</name>
    <dbReference type="NCBI Taxonomy" id="60419"/>
    <lineage>
        <taxon>Eukaryota</taxon>
        <taxon>Viridiplantae</taxon>
        <taxon>Streptophyta</taxon>
        <taxon>Embryophyta</taxon>
        <taxon>Tracheophyta</taxon>
        <taxon>Spermatophyta</taxon>
        <taxon>Magnoliopsida</taxon>
        <taxon>eudicotyledons</taxon>
        <taxon>Gunneridae</taxon>
        <taxon>Pentapetalae</taxon>
        <taxon>rosids</taxon>
        <taxon>fabids</taxon>
        <taxon>Fagales</taxon>
        <taxon>Fagaceae</taxon>
        <taxon>Castanea</taxon>
    </lineage>
</organism>
<evidence type="ECO:0000313" key="10">
    <source>
        <dbReference type="EMBL" id="KAF3956767.1"/>
    </source>
</evidence>
<sequence>MKIISEKGFPKDLSDLESSSSSDLDVDTKTCAHLRVVIGMCWVCKREVFKYIDKDLWLSPDEIAGIRVVESVKLLNDGKIVLVLDLDHTLLHSTKDSKHLKTRQELLEHNINKDGLISLKHLGMMTKLRPYVHTFLKEASTMFEMYIYTTADRRYASLMADFLDPENVYFKSKIIVREDLFAPDEKNLQLVLRHQRMVLVLDDTKHVWRYHPDNLILVKRYYFFDARHEIVSLSAMNNDEGETTGVLATILKKLKLIHRLFSNPKFKGGLAHRDVKLILDRLKVLPGCKLTFEGIFPSDIEPQKSRLWMMAEELGAVCSTSSLFTSRTHVITLVATEEESRQAELDGIILVHPAWLHSCYELAKRFPEADYPIKLKNKKLRSS</sequence>
<protein>
    <recommendedName>
        <fullName evidence="6">RNA polymerase II C-terminal domain phosphatase-like</fullName>
        <ecNumber evidence="6">3.1.3.16</ecNumber>
    </recommendedName>
</protein>
<feature type="domain" description="BRCT" evidence="8">
    <location>
        <begin position="280"/>
        <end position="373"/>
    </location>
</feature>
<dbReference type="CDD" id="cd07521">
    <property type="entry name" value="HAD_FCP1-like"/>
    <property type="match status" value="1"/>
</dbReference>
<dbReference type="PROSITE" id="PS50969">
    <property type="entry name" value="FCP1"/>
    <property type="match status" value="1"/>
</dbReference>
<evidence type="ECO:0000256" key="2">
    <source>
        <dbReference type="ARBA" id="ARBA00022801"/>
    </source>
</evidence>
<dbReference type="InterPro" id="IPR011947">
    <property type="entry name" value="FCP1_euk"/>
</dbReference>
<dbReference type="CDD" id="cd17729">
    <property type="entry name" value="BRCT_CTDP1"/>
    <property type="match status" value="1"/>
</dbReference>
<dbReference type="Proteomes" id="UP000737018">
    <property type="component" value="Unassembled WGS sequence"/>
</dbReference>
<dbReference type="NCBIfam" id="TIGR02250">
    <property type="entry name" value="FCP1_euk"/>
    <property type="match status" value="1"/>
</dbReference>
<dbReference type="EMBL" id="JRKL02002996">
    <property type="protein sequence ID" value="KAF3956767.1"/>
    <property type="molecule type" value="Genomic_DNA"/>
</dbReference>
<dbReference type="InterPro" id="IPR023214">
    <property type="entry name" value="HAD_sf"/>
</dbReference>